<keyword evidence="2 3" id="KW-0067">ATP-binding</keyword>
<dbReference type="GO" id="GO:0004674">
    <property type="term" value="F:protein serine/threonine kinase activity"/>
    <property type="evidence" value="ECO:0007669"/>
    <property type="project" value="TreeGrafter"/>
</dbReference>
<evidence type="ECO:0000256" key="2">
    <source>
        <dbReference type="ARBA" id="ARBA00022840"/>
    </source>
</evidence>
<feature type="compositionally biased region" description="Low complexity" evidence="4">
    <location>
        <begin position="91"/>
        <end position="127"/>
    </location>
</feature>
<dbReference type="CDD" id="cd14008">
    <property type="entry name" value="STKc_LKB1_CaMKK"/>
    <property type="match status" value="1"/>
</dbReference>
<dbReference type="Gene3D" id="3.30.200.20">
    <property type="entry name" value="Phosphorylase Kinase, domain 1"/>
    <property type="match status" value="1"/>
</dbReference>
<evidence type="ECO:0000313" key="6">
    <source>
        <dbReference type="EMBL" id="KAK0555945.1"/>
    </source>
</evidence>
<evidence type="ECO:0000256" key="4">
    <source>
        <dbReference type="SAM" id="MobiDB-lite"/>
    </source>
</evidence>
<dbReference type="PANTHER" id="PTHR24346">
    <property type="entry name" value="MAP/MICROTUBULE AFFINITY-REGULATING KINASE"/>
    <property type="match status" value="1"/>
</dbReference>
<dbReference type="InterPro" id="IPR008271">
    <property type="entry name" value="Ser/Thr_kinase_AS"/>
</dbReference>
<dbReference type="InterPro" id="IPR017441">
    <property type="entry name" value="Protein_kinase_ATP_BS"/>
</dbReference>
<evidence type="ECO:0000256" key="1">
    <source>
        <dbReference type="ARBA" id="ARBA00022741"/>
    </source>
</evidence>
<dbReference type="GO" id="GO:0035556">
    <property type="term" value="P:intracellular signal transduction"/>
    <property type="evidence" value="ECO:0007669"/>
    <property type="project" value="TreeGrafter"/>
</dbReference>
<feature type="compositionally biased region" description="Low complexity" evidence="4">
    <location>
        <begin position="252"/>
        <end position="267"/>
    </location>
</feature>
<feature type="region of interest" description="Disordered" evidence="4">
    <location>
        <begin position="368"/>
        <end position="428"/>
    </location>
</feature>
<dbReference type="Proteomes" id="UP001176517">
    <property type="component" value="Unassembled WGS sequence"/>
</dbReference>
<dbReference type="Gene3D" id="1.10.510.10">
    <property type="entry name" value="Transferase(Phosphotransferase) domain 1"/>
    <property type="match status" value="1"/>
</dbReference>
<dbReference type="SUPFAM" id="SSF56112">
    <property type="entry name" value="Protein kinase-like (PK-like)"/>
    <property type="match status" value="1"/>
</dbReference>
<evidence type="ECO:0000256" key="3">
    <source>
        <dbReference type="PROSITE-ProRule" id="PRU10141"/>
    </source>
</evidence>
<dbReference type="GO" id="GO:0005737">
    <property type="term" value="C:cytoplasm"/>
    <property type="evidence" value="ECO:0007669"/>
    <property type="project" value="TreeGrafter"/>
</dbReference>
<dbReference type="EMBL" id="JAPDMZ010000022">
    <property type="protein sequence ID" value="KAK0555945.1"/>
    <property type="molecule type" value="Genomic_DNA"/>
</dbReference>
<sequence>MAAPPPPPTPPLEILSSSPEQCLDPISLAANEVVTSSSPIEISASPSTVTAQSPAPFTLSCSPDDNIEDDGPPETPLTRNNPLAARRSPRQRQQQKQQQHRQPPVRNDTISTLASSSSSRYNSADTANESVFTAASSSSVLSGNVPDQTKTTSARYGSHTVISPSPTMSSFPSTPQQNPGTLLNSPAHHRTLSTSSIASSLGVAPVPSPAHDRKAHDAYARSQQQAQHHRHLSASSSVSAGLGGAQPTEPNAESSTPASGSSSEAAAQPHNSTAPTKIIHGSPTPTANSSFSYSYRETLNARTEINADGSRTLNQYRMLRQVGRGAYGTVYHAELVDDPEMTFAIKEIGKAKMRRTYRAANMRKMARMRGGRGGGAGGRGGGHVGGSSTPQRAGFSLDPQSAAQYTSAAAAAAAGQPAPTPSPTRKTTLENDPLFLIRHEIAILKKLHHPNVVKLYEVLDDPTQDGLYMVFENCPDGPVIDVSMHEQSESLNEDVAREYFAQTLLGIEYLHSNEIVHRDIKPDNVLLTNNRQICKIVDFGVSEIFMKPDEEKMAKSAGTPAFMSPELCTAGSGDMHAMADDIWALGVTLYCMVMGRLPFEKSQILDLYECIKNDEPVYPSHLSPQLLDLLQGLLRKDPQTRYGIAEARAHPWVTYDGTYPLVSVEENLATVVQEITEEELERAICKITSVFTIARAVQKFKRAGSGSKSRTLSSGASSSSLSVASPASGSISVSPAEGGSSVSLPKPDEPAAAANQEAGGGISSLVSALKAARITAQSSQSISDDGEGGVKPEAPLSQSEKIRATLDKISTMAPAAPKVSAAAHIVLSPMMELPSESEAS</sequence>
<dbReference type="AlphaFoldDB" id="A0AAN6GW91"/>
<gene>
    <name evidence="6" type="ORF">OC846_001497</name>
</gene>
<protein>
    <recommendedName>
        <fullName evidence="5">Protein kinase domain-containing protein</fullName>
    </recommendedName>
</protein>
<evidence type="ECO:0000313" key="7">
    <source>
        <dbReference type="Proteomes" id="UP001176517"/>
    </source>
</evidence>
<feature type="compositionally biased region" description="Low complexity" evidence="4">
    <location>
        <begin position="705"/>
        <end position="736"/>
    </location>
</feature>
<comment type="caution">
    <text evidence="6">The sequence shown here is derived from an EMBL/GenBank/DDBJ whole genome shotgun (WGS) entry which is preliminary data.</text>
</comment>
<dbReference type="PROSITE" id="PS00108">
    <property type="entry name" value="PROTEIN_KINASE_ST"/>
    <property type="match status" value="1"/>
</dbReference>
<feature type="compositionally biased region" description="Low complexity" evidence="4">
    <location>
        <begin position="163"/>
        <end position="175"/>
    </location>
</feature>
<proteinExistence type="predicted"/>
<dbReference type="Pfam" id="PF00069">
    <property type="entry name" value="Pkinase"/>
    <property type="match status" value="1"/>
</dbReference>
<feature type="region of interest" description="Disordered" evidence="4">
    <location>
        <begin position="705"/>
        <end position="757"/>
    </location>
</feature>
<dbReference type="FunFam" id="1.10.510.10:FF:000571">
    <property type="entry name" value="Maternal embryonic leucine zipper kinase"/>
    <property type="match status" value="1"/>
</dbReference>
<feature type="compositionally biased region" description="Basic and acidic residues" evidence="4">
    <location>
        <begin position="210"/>
        <end position="219"/>
    </location>
</feature>
<dbReference type="PROSITE" id="PS50011">
    <property type="entry name" value="PROTEIN_KINASE_DOM"/>
    <property type="match status" value="1"/>
</dbReference>
<feature type="region of interest" description="Disordered" evidence="4">
    <location>
        <begin position="777"/>
        <end position="798"/>
    </location>
</feature>
<feature type="compositionally biased region" description="Polar residues" evidence="4">
    <location>
        <begin position="128"/>
        <end position="155"/>
    </location>
</feature>
<keyword evidence="7" id="KW-1185">Reference proteome</keyword>
<reference evidence="6" key="1">
    <citation type="journal article" date="2023" name="PhytoFront">
        <title>Draft Genome Resources of Seven Strains of Tilletia horrida, Causal Agent of Kernel Smut of Rice.</title>
        <authorList>
            <person name="Khanal S."/>
            <person name="Antony Babu S."/>
            <person name="Zhou X.G."/>
        </authorList>
    </citation>
    <scope>NUCLEOTIDE SEQUENCE</scope>
    <source>
        <strain evidence="6">TX6</strain>
    </source>
</reference>
<feature type="compositionally biased region" description="Low complexity" evidence="4">
    <location>
        <begin position="399"/>
        <end position="417"/>
    </location>
</feature>
<feature type="compositionally biased region" description="Low complexity" evidence="4">
    <location>
        <begin position="37"/>
        <end position="47"/>
    </location>
</feature>
<feature type="binding site" evidence="3">
    <location>
        <position position="346"/>
    </location>
    <ligand>
        <name>ATP</name>
        <dbReference type="ChEBI" id="CHEBI:30616"/>
    </ligand>
</feature>
<dbReference type="PROSITE" id="PS00107">
    <property type="entry name" value="PROTEIN_KINASE_ATP"/>
    <property type="match status" value="1"/>
</dbReference>
<feature type="region of interest" description="Disordered" evidence="4">
    <location>
        <begin position="200"/>
        <end position="291"/>
    </location>
</feature>
<feature type="domain" description="Protein kinase" evidence="5">
    <location>
        <begin position="316"/>
        <end position="653"/>
    </location>
</feature>
<feature type="compositionally biased region" description="Gly residues" evidence="4">
    <location>
        <begin position="371"/>
        <end position="385"/>
    </location>
</feature>
<keyword evidence="1 3" id="KW-0547">Nucleotide-binding</keyword>
<dbReference type="InterPro" id="IPR000719">
    <property type="entry name" value="Prot_kinase_dom"/>
</dbReference>
<feature type="region of interest" description="Disordered" evidence="4">
    <location>
        <begin position="37"/>
        <end position="188"/>
    </location>
</feature>
<dbReference type="InterPro" id="IPR011009">
    <property type="entry name" value="Kinase-like_dom_sf"/>
</dbReference>
<dbReference type="SMART" id="SM00220">
    <property type="entry name" value="S_TKc"/>
    <property type="match status" value="1"/>
</dbReference>
<accession>A0AAN6GW91</accession>
<organism evidence="6 7">
    <name type="scientific">Tilletia horrida</name>
    <dbReference type="NCBI Taxonomy" id="155126"/>
    <lineage>
        <taxon>Eukaryota</taxon>
        <taxon>Fungi</taxon>
        <taxon>Dikarya</taxon>
        <taxon>Basidiomycota</taxon>
        <taxon>Ustilaginomycotina</taxon>
        <taxon>Exobasidiomycetes</taxon>
        <taxon>Tilletiales</taxon>
        <taxon>Tilletiaceae</taxon>
        <taxon>Tilletia</taxon>
    </lineage>
</organism>
<name>A0AAN6GW91_9BASI</name>
<dbReference type="PANTHER" id="PTHR24346:SF77">
    <property type="entry name" value="SERINE THREONINE PROTEIN KINASE"/>
    <property type="match status" value="1"/>
</dbReference>
<feature type="compositionally biased region" description="Polar residues" evidence="4">
    <location>
        <begin position="48"/>
        <end position="63"/>
    </location>
</feature>
<evidence type="ECO:0000259" key="5">
    <source>
        <dbReference type="PROSITE" id="PS50011"/>
    </source>
</evidence>
<dbReference type="GO" id="GO:0005524">
    <property type="term" value="F:ATP binding"/>
    <property type="evidence" value="ECO:0007669"/>
    <property type="project" value="UniProtKB-UniRule"/>
</dbReference>